<dbReference type="InterPro" id="IPR000055">
    <property type="entry name" value="Restrct_endonuc_typeI_TRD"/>
</dbReference>
<dbReference type="RefSeq" id="WP_181889980.1">
    <property type="nucleotide sequence ID" value="NZ_CAUPJD010000027.1"/>
</dbReference>
<dbReference type="GO" id="GO:0004519">
    <property type="term" value="F:endonuclease activity"/>
    <property type="evidence" value="ECO:0007669"/>
    <property type="project" value="UniProtKB-KW"/>
</dbReference>
<keyword evidence="5" id="KW-0255">Endonuclease</keyword>
<evidence type="ECO:0000256" key="2">
    <source>
        <dbReference type="ARBA" id="ARBA00022747"/>
    </source>
</evidence>
<dbReference type="GO" id="GO:0003677">
    <property type="term" value="F:DNA binding"/>
    <property type="evidence" value="ECO:0007669"/>
    <property type="project" value="UniProtKB-KW"/>
</dbReference>
<feature type="domain" description="Type I restriction modification DNA specificity" evidence="4">
    <location>
        <begin position="228"/>
        <end position="388"/>
    </location>
</feature>
<dbReference type="Proteomes" id="UP000523682">
    <property type="component" value="Unassembled WGS sequence"/>
</dbReference>
<dbReference type="InterPro" id="IPR044946">
    <property type="entry name" value="Restrct_endonuc_typeI_TRD_sf"/>
</dbReference>
<dbReference type="CDD" id="cd17249">
    <property type="entry name" value="RMtype1_S_EcoR124I-TRD2-CR2_like"/>
    <property type="match status" value="1"/>
</dbReference>
<dbReference type="EMBL" id="JACDTZ010000002">
    <property type="protein sequence ID" value="MBA5245374.1"/>
    <property type="molecule type" value="Genomic_DNA"/>
</dbReference>
<dbReference type="PANTHER" id="PTHR30408">
    <property type="entry name" value="TYPE-1 RESTRICTION ENZYME ECOKI SPECIFICITY PROTEIN"/>
    <property type="match status" value="1"/>
</dbReference>
<keyword evidence="5" id="KW-0378">Hydrolase</keyword>
<keyword evidence="6" id="KW-1185">Reference proteome</keyword>
<keyword evidence="5" id="KW-0540">Nuclease</keyword>
<dbReference type="InterPro" id="IPR052021">
    <property type="entry name" value="Type-I_RS_S_subunit"/>
</dbReference>
<gene>
    <name evidence="5" type="ORF">H0193_11260</name>
</gene>
<protein>
    <submittedName>
        <fullName evidence="5">Restriction endonuclease subunit S</fullName>
    </submittedName>
</protein>
<feature type="domain" description="Type I restriction modification DNA specificity" evidence="4">
    <location>
        <begin position="13"/>
        <end position="194"/>
    </location>
</feature>
<evidence type="ECO:0000256" key="1">
    <source>
        <dbReference type="ARBA" id="ARBA00010923"/>
    </source>
</evidence>
<evidence type="ECO:0000313" key="6">
    <source>
        <dbReference type="Proteomes" id="UP000523682"/>
    </source>
</evidence>
<organism evidence="5 6">
    <name type="scientific">Corynebacterium haemomassiliense</name>
    <dbReference type="NCBI Taxonomy" id="2754726"/>
    <lineage>
        <taxon>Bacteria</taxon>
        <taxon>Bacillati</taxon>
        <taxon>Actinomycetota</taxon>
        <taxon>Actinomycetes</taxon>
        <taxon>Mycobacteriales</taxon>
        <taxon>Corynebacteriaceae</taxon>
        <taxon>Corynebacterium</taxon>
    </lineage>
</organism>
<dbReference type="GO" id="GO:0009307">
    <property type="term" value="P:DNA restriction-modification system"/>
    <property type="evidence" value="ECO:0007669"/>
    <property type="project" value="UniProtKB-KW"/>
</dbReference>
<name>A0A7W2I4P1_9CORY</name>
<comment type="caution">
    <text evidence="5">The sequence shown here is derived from an EMBL/GenBank/DDBJ whole genome shotgun (WGS) entry which is preliminary data.</text>
</comment>
<dbReference type="SUPFAM" id="SSF116734">
    <property type="entry name" value="DNA methylase specificity domain"/>
    <property type="match status" value="2"/>
</dbReference>
<sequence>MNKFDELVHDLCPDGVERVALKRVAKTVAGLRGKTKKDFEDGNARFASYSNIFNNPKLDLKDPEFVKVAEGENQNELQYGDVLITGSSEVHEEVGMSSVVTEPPKEVIYLNSFCFALRFSDPETVLPEFASHLFRSEEVRKQIVKTANGVTRFNITKARFMAIEIPLPPLEIQQEIVRILDLFVDLDRELEQEIIGRERQKIATSHALFEKLKHFPRIALKNAGTWFGGGTPSKKNESFWQNGTIAWVSPKDMHDHTVTRTIDYITNEAVEGSSTKLVPAGSTALVARSSILEKKLPVAYFPQEVAMNQDLKAVFPSDELNGRYLFNALEEFRESILLRARNTGGSAASLDTKRLMAFQIPLPPLEVQEEIASKLDTFIEYIDNLKRERELRQKQYAHYRDLLLDLPVKE</sequence>
<dbReference type="Pfam" id="PF01420">
    <property type="entry name" value="Methylase_S"/>
    <property type="match status" value="2"/>
</dbReference>
<evidence type="ECO:0000259" key="4">
    <source>
        <dbReference type="Pfam" id="PF01420"/>
    </source>
</evidence>
<reference evidence="5 6" key="1">
    <citation type="submission" date="2020-07" db="EMBL/GenBank/DDBJ databases">
        <title>Draft genome and description of Corynebacterium haemomassiliense strain Marseile-Q3615 sp. nov.</title>
        <authorList>
            <person name="Boxberger M."/>
            <person name="La Scola B."/>
        </authorList>
    </citation>
    <scope>NUCLEOTIDE SEQUENCE [LARGE SCALE GENOMIC DNA]</scope>
    <source>
        <strain evidence="5 6">Marseille-Q3615</strain>
    </source>
</reference>
<dbReference type="AlphaFoldDB" id="A0A7W2I4P1"/>
<comment type="similarity">
    <text evidence="1">Belongs to the type-I restriction system S methylase family.</text>
</comment>
<dbReference type="PANTHER" id="PTHR30408:SF12">
    <property type="entry name" value="TYPE I RESTRICTION ENZYME MJAVIII SPECIFICITY SUBUNIT"/>
    <property type="match status" value="1"/>
</dbReference>
<keyword evidence="2" id="KW-0680">Restriction system</keyword>
<evidence type="ECO:0000313" key="5">
    <source>
        <dbReference type="EMBL" id="MBA5245374.1"/>
    </source>
</evidence>
<keyword evidence="3" id="KW-0238">DNA-binding</keyword>
<accession>A0A7W2I4P1</accession>
<evidence type="ECO:0000256" key="3">
    <source>
        <dbReference type="ARBA" id="ARBA00023125"/>
    </source>
</evidence>
<dbReference type="Gene3D" id="3.90.220.20">
    <property type="entry name" value="DNA methylase specificity domains"/>
    <property type="match status" value="2"/>
</dbReference>
<proteinExistence type="inferred from homology"/>